<proteinExistence type="predicted"/>
<sequence>MVNFNTKDLKVAIYNHHDDNPSALPDDSVNKLMGALEWAFEHSRSHKIVFSFGYHYLTSDAVAKINSVVRKHDGKIKTFKPAMIFTKADKTNTVSVFYISGLAHIFGTDYEGASKEHVDLLANDEEKRIDSKPPKKPTAKPTIKPTTKATRKNARHYKKYDDSDSSSVEDVSDQGLTQELYRTSRR</sequence>
<keyword evidence="3" id="KW-1185">Reference proteome</keyword>
<protein>
    <submittedName>
        <fullName evidence="2">Uncharacterized protein</fullName>
    </submittedName>
</protein>
<dbReference type="AlphaFoldDB" id="A0A9N8HVR1"/>
<evidence type="ECO:0000256" key="1">
    <source>
        <dbReference type="SAM" id="MobiDB-lite"/>
    </source>
</evidence>
<comment type="caution">
    <text evidence="2">The sequence shown here is derived from an EMBL/GenBank/DDBJ whole genome shotgun (WGS) entry which is preliminary data.</text>
</comment>
<gene>
    <name evidence="2" type="ORF">SEMRO_2396_G326020.1</name>
</gene>
<dbReference type="Proteomes" id="UP001153069">
    <property type="component" value="Unassembled WGS sequence"/>
</dbReference>
<evidence type="ECO:0000313" key="2">
    <source>
        <dbReference type="EMBL" id="CAB9529073.1"/>
    </source>
</evidence>
<organism evidence="2 3">
    <name type="scientific">Seminavis robusta</name>
    <dbReference type="NCBI Taxonomy" id="568900"/>
    <lineage>
        <taxon>Eukaryota</taxon>
        <taxon>Sar</taxon>
        <taxon>Stramenopiles</taxon>
        <taxon>Ochrophyta</taxon>
        <taxon>Bacillariophyta</taxon>
        <taxon>Bacillariophyceae</taxon>
        <taxon>Bacillariophycidae</taxon>
        <taxon>Naviculales</taxon>
        <taxon>Naviculaceae</taxon>
        <taxon>Seminavis</taxon>
    </lineage>
</organism>
<feature type="compositionally biased region" description="Polar residues" evidence="1">
    <location>
        <begin position="174"/>
        <end position="186"/>
    </location>
</feature>
<feature type="region of interest" description="Disordered" evidence="1">
    <location>
        <begin position="126"/>
        <end position="186"/>
    </location>
</feature>
<dbReference type="EMBL" id="CAICTM010002394">
    <property type="protein sequence ID" value="CAB9529073.1"/>
    <property type="molecule type" value="Genomic_DNA"/>
</dbReference>
<evidence type="ECO:0000313" key="3">
    <source>
        <dbReference type="Proteomes" id="UP001153069"/>
    </source>
</evidence>
<accession>A0A9N8HVR1</accession>
<feature type="compositionally biased region" description="Basic residues" evidence="1">
    <location>
        <begin position="149"/>
        <end position="158"/>
    </location>
</feature>
<name>A0A9N8HVR1_9STRA</name>
<reference evidence="2" key="1">
    <citation type="submission" date="2020-06" db="EMBL/GenBank/DDBJ databases">
        <authorList>
            <consortium name="Plant Systems Biology data submission"/>
        </authorList>
    </citation>
    <scope>NUCLEOTIDE SEQUENCE</scope>
    <source>
        <strain evidence="2">D6</strain>
    </source>
</reference>
<feature type="compositionally biased region" description="Low complexity" evidence="1">
    <location>
        <begin position="139"/>
        <end position="148"/>
    </location>
</feature>